<accession>A0A2P4UHC8</accession>
<protein>
    <submittedName>
        <fullName evidence="1">Uncharacterized protein</fullName>
    </submittedName>
</protein>
<name>A0A2P4UHC8_9ACTN</name>
<dbReference type="RefSeq" id="WP_103563591.1">
    <property type="nucleotide sequence ID" value="NZ_MTBP01000002.1"/>
</dbReference>
<organism evidence="1 2">
    <name type="scientific">Actinomadura rubteroloni</name>
    <dbReference type="NCBI Taxonomy" id="1926885"/>
    <lineage>
        <taxon>Bacteria</taxon>
        <taxon>Bacillati</taxon>
        <taxon>Actinomycetota</taxon>
        <taxon>Actinomycetes</taxon>
        <taxon>Streptosporangiales</taxon>
        <taxon>Thermomonosporaceae</taxon>
        <taxon>Actinomadura</taxon>
    </lineage>
</organism>
<reference evidence="1 2" key="1">
    <citation type="journal article" date="2017" name="Chemistry">
        <title>Isolation, Biosynthesis and Chemical Modifications of Rubterolones A-F: Rare Tropolone Alkaloids from Actinomadura sp. 5-2.</title>
        <authorList>
            <person name="Guo H."/>
            <person name="Benndorf R."/>
            <person name="Leichnitz D."/>
            <person name="Klassen J.L."/>
            <person name="Vollmers J."/>
            <person name="Gorls H."/>
            <person name="Steinacker M."/>
            <person name="Weigel C."/>
            <person name="Dahse H.M."/>
            <person name="Kaster A.K."/>
            <person name="de Beer Z.W."/>
            <person name="Poulsen M."/>
            <person name="Beemelmanns C."/>
        </authorList>
    </citation>
    <scope>NUCLEOTIDE SEQUENCE [LARGE SCALE GENOMIC DNA]</scope>
    <source>
        <strain evidence="1 2">5-2</strain>
    </source>
</reference>
<dbReference type="AlphaFoldDB" id="A0A2P4UHC8"/>
<evidence type="ECO:0000313" key="2">
    <source>
        <dbReference type="Proteomes" id="UP000242367"/>
    </source>
</evidence>
<comment type="caution">
    <text evidence="1">The sequence shown here is derived from an EMBL/GenBank/DDBJ whole genome shotgun (WGS) entry which is preliminary data.</text>
</comment>
<proteinExistence type="predicted"/>
<gene>
    <name evidence="1" type="ORF">BTM25_30930</name>
</gene>
<keyword evidence="2" id="KW-1185">Reference proteome</keyword>
<dbReference type="Proteomes" id="UP000242367">
    <property type="component" value="Unassembled WGS sequence"/>
</dbReference>
<evidence type="ECO:0000313" key="1">
    <source>
        <dbReference type="EMBL" id="POM24464.1"/>
    </source>
</evidence>
<sequence>MTAERDTAGLDEEPTAAATAAAVRGLQDQFPGVRVWYGKATRSWWALVPLGGGSRLLEAAAPQTLRDAILNARALG</sequence>
<dbReference type="EMBL" id="MTBP01000002">
    <property type="protein sequence ID" value="POM24464.1"/>
    <property type="molecule type" value="Genomic_DNA"/>
</dbReference>